<proteinExistence type="predicted"/>
<protein>
    <submittedName>
        <fullName evidence="1">Uncharacterized protein</fullName>
    </submittedName>
</protein>
<dbReference type="KEGG" id="vg:65125535"/>
<dbReference type="GeneID" id="65125535"/>
<sequence length="54" mass="6144">MPDSLGRDLKHENTRNEKGKCFIKQCPNKPVVDIVFYGKTVKVCKDHGNRDGVK</sequence>
<evidence type="ECO:0000313" key="1">
    <source>
        <dbReference type="EMBL" id="QJD50783.1"/>
    </source>
</evidence>
<keyword evidence="2" id="KW-1185">Reference proteome</keyword>
<gene>
    <name evidence="1" type="primary">33</name>
    <name evidence="1" type="ORF">SEA_BMOC_33</name>
</gene>
<name>A0A6M3SXT8_9CAUD</name>
<accession>A0A6M3SXT8</accession>
<dbReference type="Proteomes" id="UP000502409">
    <property type="component" value="Genome"/>
</dbReference>
<dbReference type="RefSeq" id="YP_010107434.1">
    <property type="nucleotide sequence ID" value="NC_055842.1"/>
</dbReference>
<reference evidence="1 2" key="1">
    <citation type="submission" date="2020-04" db="EMBL/GenBank/DDBJ databases">
        <authorList>
            <person name="Angtuaco S.E."/>
            <person name="Chung R.C."/>
            <person name="Hung A.H."/>
            <person name="Eghdamian A."/>
            <person name="Zhu L."/>
            <person name="Shaffer C.D."/>
            <person name="Weston-Hafer K.A."/>
            <person name="Garlena R.A."/>
            <person name="Russell D.A."/>
            <person name="Pope W.H."/>
            <person name="Jacobs-Sera D."/>
            <person name="Hatfull G.F."/>
        </authorList>
    </citation>
    <scope>NUCLEOTIDE SEQUENCE [LARGE SCALE GENOMIC DNA]</scope>
</reference>
<organism evidence="1 2">
    <name type="scientific">Streptomyces phage Bmoc</name>
    <dbReference type="NCBI Taxonomy" id="2725629"/>
    <lineage>
        <taxon>Viruses</taxon>
        <taxon>Duplodnaviria</taxon>
        <taxon>Heunggongvirae</taxon>
        <taxon>Uroviricota</taxon>
        <taxon>Caudoviricetes</taxon>
        <taxon>Stanwilliamsviridae</taxon>
        <taxon>Boydwoodruffvirinae</taxon>
        <taxon>Samistivirus</taxon>
        <taxon>Samistivirus bmoc</taxon>
    </lineage>
</organism>
<dbReference type="EMBL" id="MT310865">
    <property type="protein sequence ID" value="QJD50783.1"/>
    <property type="molecule type" value="Genomic_DNA"/>
</dbReference>
<evidence type="ECO:0000313" key="2">
    <source>
        <dbReference type="Proteomes" id="UP000502409"/>
    </source>
</evidence>